<feature type="domain" description="Smf/DprA SLOG" evidence="2">
    <location>
        <begin position="80"/>
        <end position="288"/>
    </location>
</feature>
<feature type="domain" description="DprA winged helix" evidence="3">
    <location>
        <begin position="303"/>
        <end position="351"/>
    </location>
</feature>
<gene>
    <name evidence="4" type="ORF">AB840_02525</name>
</gene>
<comment type="similarity">
    <text evidence="1">Belongs to the DprA/Smf family.</text>
</comment>
<dbReference type="AlphaFoldDB" id="A0A0J6WV81"/>
<dbReference type="InParanoid" id="A0A0J6WV81"/>
<dbReference type="SUPFAM" id="SSF102405">
    <property type="entry name" value="MCP/YpsA-like"/>
    <property type="match status" value="1"/>
</dbReference>
<protein>
    <submittedName>
        <fullName evidence="4">Uncharacterized protein</fullName>
    </submittedName>
</protein>
<organism evidence="4 5">
    <name type="scientific">Megasphaera cerevisiae DSM 20462</name>
    <dbReference type="NCBI Taxonomy" id="1122219"/>
    <lineage>
        <taxon>Bacteria</taxon>
        <taxon>Bacillati</taxon>
        <taxon>Bacillota</taxon>
        <taxon>Negativicutes</taxon>
        <taxon>Veillonellales</taxon>
        <taxon>Veillonellaceae</taxon>
        <taxon>Megasphaera</taxon>
    </lineage>
</organism>
<dbReference type="PATRIC" id="fig|1122219.3.peg.2064"/>
<dbReference type="EMBL" id="LEKT01000005">
    <property type="protein sequence ID" value="KMO87445.1"/>
    <property type="molecule type" value="Genomic_DNA"/>
</dbReference>
<evidence type="ECO:0000259" key="3">
    <source>
        <dbReference type="Pfam" id="PF17782"/>
    </source>
</evidence>
<dbReference type="InterPro" id="IPR003488">
    <property type="entry name" value="DprA"/>
</dbReference>
<dbReference type="PANTHER" id="PTHR43022:SF1">
    <property type="entry name" value="PROTEIN SMF"/>
    <property type="match status" value="1"/>
</dbReference>
<dbReference type="Pfam" id="PF17782">
    <property type="entry name" value="WHD_DprA"/>
    <property type="match status" value="1"/>
</dbReference>
<keyword evidence="5" id="KW-1185">Reference proteome</keyword>
<evidence type="ECO:0000313" key="4">
    <source>
        <dbReference type="EMBL" id="KMO87445.1"/>
    </source>
</evidence>
<proteinExistence type="inferred from homology"/>
<reference evidence="4 5" key="1">
    <citation type="submission" date="2015-06" db="EMBL/GenBank/DDBJ databases">
        <title>Draft genome sequence of beer spoilage bacterium Megasphaera cerevisiae type strain 20462.</title>
        <authorList>
            <person name="Kutumbaka K."/>
            <person name="Pasmowitz J."/>
            <person name="Mategko J."/>
            <person name="Reyes D."/>
            <person name="Friedrich A."/>
            <person name="Han S."/>
            <person name="Martens-Habbena W."/>
            <person name="Neal-McKinney J."/>
            <person name="Janagama H.K."/>
            <person name="Nadala C."/>
            <person name="Samadpour M."/>
        </authorList>
    </citation>
    <scope>NUCLEOTIDE SEQUENCE [LARGE SCALE GENOMIC DNA]</scope>
    <source>
        <strain evidence="4 5">DSM 20462</strain>
    </source>
</reference>
<accession>A0A0J6WV81</accession>
<dbReference type="InterPro" id="IPR057666">
    <property type="entry name" value="DrpA_SLOG"/>
</dbReference>
<dbReference type="RefSeq" id="WP_048513261.1">
    <property type="nucleotide sequence ID" value="NZ_FUXD01000001.1"/>
</dbReference>
<dbReference type="STRING" id="39029.BSR42_05075"/>
<name>A0A0J6WV81_9FIRM</name>
<dbReference type="InterPro" id="IPR036388">
    <property type="entry name" value="WH-like_DNA-bd_sf"/>
</dbReference>
<evidence type="ECO:0000256" key="1">
    <source>
        <dbReference type="ARBA" id="ARBA00006525"/>
    </source>
</evidence>
<dbReference type="OrthoDB" id="9785707at2"/>
<evidence type="ECO:0000259" key="2">
    <source>
        <dbReference type="Pfam" id="PF02481"/>
    </source>
</evidence>
<dbReference type="Gene3D" id="1.10.10.10">
    <property type="entry name" value="Winged helix-like DNA-binding domain superfamily/Winged helix DNA-binding domain"/>
    <property type="match status" value="1"/>
</dbReference>
<sequence>MQEERLYAAALLSIPHLGSRSIRALMEIYGSALRVWNIPCEELKTKIRLPARVYDQIDSWRRQYDWDKQLRYLGKYHTKLISLWDEGYPHILKETYNPPVVLYYQGELPDIHRSIAVVGARKSTSYGIKAAQELAKEMAQNMITVVSGGARGIDTSAHCGALLGYGKTTAVVANGLDQVYPLENRKLFSDIVEHGGAVLSEYAFGMVPVPQNFPARNRIIAGLSSGVVVIEAALRSGALITADFALEEGRDVFAVPGTIYSPMSRGTNALLRRGAIVLTSVQDILEEYGWEKKKKCIKQKIISLTLEESAVLAAVPDDAAISIDQLILRTQIMAPQMSSILLHLQLEELIENGGRNMYIRK</sequence>
<dbReference type="FunCoup" id="A0A0J6WV81">
    <property type="interactions" value="285"/>
</dbReference>
<dbReference type="InterPro" id="IPR041614">
    <property type="entry name" value="DprA_WH"/>
</dbReference>
<dbReference type="NCBIfam" id="TIGR00732">
    <property type="entry name" value="dprA"/>
    <property type="match status" value="1"/>
</dbReference>
<evidence type="ECO:0000313" key="5">
    <source>
        <dbReference type="Proteomes" id="UP000036503"/>
    </source>
</evidence>
<comment type="caution">
    <text evidence="4">The sequence shown here is derived from an EMBL/GenBank/DDBJ whole genome shotgun (WGS) entry which is preliminary data.</text>
</comment>
<dbReference type="GO" id="GO:0009294">
    <property type="term" value="P:DNA-mediated transformation"/>
    <property type="evidence" value="ECO:0007669"/>
    <property type="project" value="InterPro"/>
</dbReference>
<dbReference type="PANTHER" id="PTHR43022">
    <property type="entry name" value="PROTEIN SMF"/>
    <property type="match status" value="1"/>
</dbReference>
<dbReference type="Gene3D" id="3.40.50.450">
    <property type="match status" value="1"/>
</dbReference>
<dbReference type="Pfam" id="PF02481">
    <property type="entry name" value="DNA_processg_A"/>
    <property type="match status" value="1"/>
</dbReference>
<dbReference type="Proteomes" id="UP000036503">
    <property type="component" value="Unassembled WGS sequence"/>
</dbReference>